<reference evidence="3" key="1">
    <citation type="journal article" date="2012" name="Science">
        <title>The Paleozoic origin of enzymatic lignin decomposition reconstructed from 31 fungal genomes.</title>
        <authorList>
            <person name="Floudas D."/>
            <person name="Binder M."/>
            <person name="Riley R."/>
            <person name="Barry K."/>
            <person name="Blanchette R.A."/>
            <person name="Henrissat B."/>
            <person name="Martinez A.T."/>
            <person name="Otillar R."/>
            <person name="Spatafora J.W."/>
            <person name="Yadav J.S."/>
            <person name="Aerts A."/>
            <person name="Benoit I."/>
            <person name="Boyd A."/>
            <person name="Carlson A."/>
            <person name="Copeland A."/>
            <person name="Coutinho P.M."/>
            <person name="de Vries R.P."/>
            <person name="Ferreira P."/>
            <person name="Findley K."/>
            <person name="Foster B."/>
            <person name="Gaskell J."/>
            <person name="Glotzer D."/>
            <person name="Gorecki P."/>
            <person name="Heitman J."/>
            <person name="Hesse C."/>
            <person name="Hori C."/>
            <person name="Igarashi K."/>
            <person name="Jurgens J.A."/>
            <person name="Kallen N."/>
            <person name="Kersten P."/>
            <person name="Kohler A."/>
            <person name="Kuees U."/>
            <person name="Kumar T.K.A."/>
            <person name="Kuo A."/>
            <person name="LaButti K."/>
            <person name="Larrondo L.F."/>
            <person name="Lindquist E."/>
            <person name="Ling A."/>
            <person name="Lombard V."/>
            <person name="Lucas S."/>
            <person name="Lundell T."/>
            <person name="Martin R."/>
            <person name="McLaughlin D.J."/>
            <person name="Morgenstern I."/>
            <person name="Morin E."/>
            <person name="Murat C."/>
            <person name="Nagy L.G."/>
            <person name="Nolan M."/>
            <person name="Ohm R.A."/>
            <person name="Patyshakuliyeva A."/>
            <person name="Rokas A."/>
            <person name="Ruiz-Duenas F.J."/>
            <person name="Sabat G."/>
            <person name="Salamov A."/>
            <person name="Samejima M."/>
            <person name="Schmutz J."/>
            <person name="Slot J.C."/>
            <person name="St John F."/>
            <person name="Stenlid J."/>
            <person name="Sun H."/>
            <person name="Sun S."/>
            <person name="Syed K."/>
            <person name="Tsang A."/>
            <person name="Wiebenga A."/>
            <person name="Young D."/>
            <person name="Pisabarro A."/>
            <person name="Eastwood D.C."/>
            <person name="Martin F."/>
            <person name="Cullen D."/>
            <person name="Grigoriev I.V."/>
            <person name="Hibbett D.S."/>
        </authorList>
    </citation>
    <scope>NUCLEOTIDE SEQUENCE [LARGE SCALE GENOMIC DNA]</scope>
    <source>
        <strain evidence="3">TFB10046</strain>
    </source>
</reference>
<sequence>MPSMHSNNAHDNSNGRSSRDIEHTYAPLPPSTLADYITLALEAMTREPLLPSSADSTRAQPKTSPMKGPTVRKLQPTPTDVVDEAQRSSRARNSIFSTHRRFRATVEDQGGNNWLERERPPSSAPRATTSNTPGPSRPDLQLMARKEPSSKNGRRGMLDFAVPTAPGNGDQPVPSLSRRAHNLSRDQEPTASPSNVPDGVFSLVSKDDPVIPPGLGDNGSHGTAPMDISSTSSRPMSKVMPTESKSNFTRCRTLTYEHLVDDESHADIRKACWEAHHRNLEAASAIAKKEKI</sequence>
<organism evidence="2 3">
    <name type="scientific">Auricularia subglabra (strain TFB-10046 / SS5)</name>
    <name type="common">White-rot fungus</name>
    <name type="synonym">Auricularia delicata (strain TFB10046)</name>
    <dbReference type="NCBI Taxonomy" id="717982"/>
    <lineage>
        <taxon>Eukaryota</taxon>
        <taxon>Fungi</taxon>
        <taxon>Dikarya</taxon>
        <taxon>Basidiomycota</taxon>
        <taxon>Agaricomycotina</taxon>
        <taxon>Agaricomycetes</taxon>
        <taxon>Auriculariales</taxon>
        <taxon>Auriculariaceae</taxon>
        <taxon>Auricularia</taxon>
    </lineage>
</organism>
<dbReference type="Proteomes" id="UP000006514">
    <property type="component" value="Unassembled WGS sequence"/>
</dbReference>
<evidence type="ECO:0000313" key="2">
    <source>
        <dbReference type="EMBL" id="EJD33226.1"/>
    </source>
</evidence>
<proteinExistence type="predicted"/>
<feature type="compositionally biased region" description="Polar residues" evidence="1">
    <location>
        <begin position="125"/>
        <end position="134"/>
    </location>
</feature>
<dbReference type="KEGG" id="adl:AURDEDRAFT_177695"/>
<accession>J0LA03</accession>
<feature type="compositionally biased region" description="Polar residues" evidence="1">
    <location>
        <begin position="1"/>
        <end position="16"/>
    </location>
</feature>
<protein>
    <submittedName>
        <fullName evidence="2">Uncharacterized protein</fullName>
    </submittedName>
</protein>
<feature type="region of interest" description="Disordered" evidence="1">
    <location>
        <begin position="1"/>
        <end position="28"/>
    </location>
</feature>
<feature type="compositionally biased region" description="Polar residues" evidence="1">
    <location>
        <begin position="53"/>
        <end position="63"/>
    </location>
</feature>
<name>J0LA03_AURST</name>
<feature type="region of interest" description="Disordered" evidence="1">
    <location>
        <begin position="47"/>
        <end position="244"/>
    </location>
</feature>
<keyword evidence="3" id="KW-1185">Reference proteome</keyword>
<dbReference type="InParanoid" id="J0LA03"/>
<dbReference type="EMBL" id="JH688356">
    <property type="protein sequence ID" value="EJD33226.1"/>
    <property type="molecule type" value="Genomic_DNA"/>
</dbReference>
<dbReference type="AlphaFoldDB" id="J0LA03"/>
<gene>
    <name evidence="2" type="ORF">AURDEDRAFT_177695</name>
</gene>
<evidence type="ECO:0000256" key="1">
    <source>
        <dbReference type="SAM" id="MobiDB-lite"/>
    </source>
</evidence>
<evidence type="ECO:0000313" key="3">
    <source>
        <dbReference type="Proteomes" id="UP000006514"/>
    </source>
</evidence>